<keyword evidence="2" id="KW-0012">Acyltransferase</keyword>
<evidence type="ECO:0000313" key="6">
    <source>
        <dbReference type="Proteomes" id="UP001055149"/>
    </source>
</evidence>
<proteinExistence type="inferred from homology"/>
<organism evidence="5 6">
    <name type="scientific">Ligilactobacillus pabuli</name>
    <dbReference type="NCBI Taxonomy" id="2886039"/>
    <lineage>
        <taxon>Bacteria</taxon>
        <taxon>Bacillati</taxon>
        <taxon>Bacillota</taxon>
        <taxon>Bacilli</taxon>
        <taxon>Lactobacillales</taxon>
        <taxon>Lactobacillaceae</taxon>
        <taxon>Ligilactobacillus</taxon>
    </lineage>
</organism>
<evidence type="ECO:0000256" key="3">
    <source>
        <dbReference type="ARBA" id="ARBA00038502"/>
    </source>
</evidence>
<comment type="caution">
    <text evidence="5">The sequence shown here is derived from an EMBL/GenBank/DDBJ whole genome shotgun (WGS) entry which is preliminary data.</text>
</comment>
<evidence type="ECO:0000256" key="2">
    <source>
        <dbReference type="ARBA" id="ARBA00023315"/>
    </source>
</evidence>
<dbReference type="InterPro" id="IPR016181">
    <property type="entry name" value="Acyl_CoA_acyltransferase"/>
</dbReference>
<reference evidence="5" key="1">
    <citation type="journal article" date="2022" name="Int. J. Syst. Evol. Microbiol.">
        <title>A novel species of lactic acid bacteria, Ligilactobacillus pabuli sp. nov., isolated from alfalfa silage.</title>
        <authorList>
            <person name="Tohno M."/>
            <person name="Tanizawa Y."/>
            <person name="Sawada H."/>
            <person name="Sakamoto M."/>
            <person name="Ohkuma M."/>
            <person name="Kobayashi H."/>
        </authorList>
    </citation>
    <scope>NUCLEOTIDE SEQUENCE</scope>
    <source>
        <strain evidence="5">AF129</strain>
    </source>
</reference>
<keyword evidence="1" id="KW-0808">Transferase</keyword>
<accession>A0ABQ5JN31</accession>
<dbReference type="PROSITE" id="PS51186">
    <property type="entry name" value="GNAT"/>
    <property type="match status" value="1"/>
</dbReference>
<dbReference type="InterPro" id="IPR051531">
    <property type="entry name" value="N-acetyltransferase"/>
</dbReference>
<dbReference type="Proteomes" id="UP001055149">
    <property type="component" value="Unassembled WGS sequence"/>
</dbReference>
<dbReference type="InterPro" id="IPR000182">
    <property type="entry name" value="GNAT_dom"/>
</dbReference>
<dbReference type="Pfam" id="PF13302">
    <property type="entry name" value="Acetyltransf_3"/>
    <property type="match status" value="1"/>
</dbReference>
<dbReference type="PANTHER" id="PTHR43792:SF8">
    <property type="entry name" value="[RIBOSOMAL PROTEIN US5]-ALANINE N-ACETYLTRANSFERASE"/>
    <property type="match status" value="1"/>
</dbReference>
<evidence type="ECO:0000313" key="5">
    <source>
        <dbReference type="EMBL" id="GKS82442.1"/>
    </source>
</evidence>
<gene>
    <name evidence="5" type="ORF">LPAF129_21280</name>
</gene>
<comment type="similarity">
    <text evidence="3">Belongs to the acetyltransferase family. RimJ subfamily.</text>
</comment>
<keyword evidence="6" id="KW-1185">Reference proteome</keyword>
<evidence type="ECO:0000259" key="4">
    <source>
        <dbReference type="PROSITE" id="PS51186"/>
    </source>
</evidence>
<protein>
    <submittedName>
        <fullName evidence="5">N-acetyltransferase</fullName>
    </submittedName>
</protein>
<feature type="domain" description="N-acetyltransferase" evidence="4">
    <location>
        <begin position="7"/>
        <end position="171"/>
    </location>
</feature>
<dbReference type="PANTHER" id="PTHR43792">
    <property type="entry name" value="GNAT FAMILY, PUTATIVE (AFU_ORTHOLOGUE AFUA_3G00765)-RELATED-RELATED"/>
    <property type="match status" value="1"/>
</dbReference>
<dbReference type="Gene3D" id="3.40.630.30">
    <property type="match status" value="1"/>
</dbReference>
<sequence length="171" mass="19188">MMETDRLKLRPFTSNDAMAVLAYGSQTTVARAANFTSLRTLRDARSFLAALQRLGMLAIVEKETDKLVGNIGAFPFLSPTGSPVKAGLEVGYALNQDFWGRGYMTEALRALCQELAVQNVQFVRARVYANNQASIRVLEKAGFHRQKERQILDVFKPDQQVLELLYVKMLT</sequence>
<evidence type="ECO:0000256" key="1">
    <source>
        <dbReference type="ARBA" id="ARBA00022679"/>
    </source>
</evidence>
<name>A0ABQ5JN31_9LACO</name>
<dbReference type="EMBL" id="BQXH01000036">
    <property type="protein sequence ID" value="GKS82442.1"/>
    <property type="molecule type" value="Genomic_DNA"/>
</dbReference>
<dbReference type="SUPFAM" id="SSF55729">
    <property type="entry name" value="Acyl-CoA N-acyltransferases (Nat)"/>
    <property type="match status" value="1"/>
</dbReference>